<dbReference type="Gene3D" id="3.40.50.300">
    <property type="entry name" value="P-loop containing nucleotide triphosphate hydrolases"/>
    <property type="match status" value="1"/>
</dbReference>
<name>A0A1X6NJ01_PORUM</name>
<evidence type="ECO:0000313" key="1">
    <source>
        <dbReference type="EMBL" id="OSX68585.1"/>
    </source>
</evidence>
<evidence type="ECO:0000313" key="2">
    <source>
        <dbReference type="Proteomes" id="UP000218209"/>
    </source>
</evidence>
<keyword evidence="2" id="KW-1185">Reference proteome</keyword>
<dbReference type="AlphaFoldDB" id="A0A1X6NJ01"/>
<dbReference type="OrthoDB" id="10421863at2759"/>
<proteinExistence type="predicted"/>
<feature type="non-terminal residue" evidence="1">
    <location>
        <position position="1"/>
    </location>
</feature>
<protein>
    <submittedName>
        <fullName evidence="1">Uncharacterized protein</fullName>
    </submittedName>
</protein>
<accession>A0A1X6NJ01</accession>
<gene>
    <name evidence="1" type="ORF">BU14_2537s0001</name>
</gene>
<organism evidence="1 2">
    <name type="scientific">Porphyra umbilicalis</name>
    <name type="common">Purple laver</name>
    <name type="synonym">Red alga</name>
    <dbReference type="NCBI Taxonomy" id="2786"/>
    <lineage>
        <taxon>Eukaryota</taxon>
        <taxon>Rhodophyta</taxon>
        <taxon>Bangiophyceae</taxon>
        <taxon>Bangiales</taxon>
        <taxon>Bangiaceae</taxon>
        <taxon>Porphyra</taxon>
    </lineage>
</organism>
<dbReference type="EMBL" id="KV920327">
    <property type="protein sequence ID" value="OSX68585.1"/>
    <property type="molecule type" value="Genomic_DNA"/>
</dbReference>
<sequence>TRLNKTGGFKIRPRHIERAPLQWQALVRAHGVRIIWQYRNNVLKQAVGSYTIEILGDRTAYEGVKIDASARTTAAAVSGGAPPPPTPNRVTRFKVDPVVLYDILRNRVLGDLEVADAIRLLAVDDCVLPVSYEEYNEDAVLTMHRISTFLGIDAAEAHPSKRAKATSDNLCATVINFGALCAAFYPCLEFRAMLDDERNRCRCAGSLRASAFAPVASSPYCLVKRSRLLAERRNDGASRYHPSVRQGWLHWPLRLRPRGLFGL</sequence>
<dbReference type="Proteomes" id="UP000218209">
    <property type="component" value="Unassembled WGS sequence"/>
</dbReference>
<reference evidence="1 2" key="1">
    <citation type="submission" date="2017-03" db="EMBL/GenBank/DDBJ databases">
        <title>WGS assembly of Porphyra umbilicalis.</title>
        <authorList>
            <person name="Brawley S.H."/>
            <person name="Blouin N.A."/>
            <person name="Ficko-Blean E."/>
            <person name="Wheeler G.L."/>
            <person name="Lohr M."/>
            <person name="Goodson H.V."/>
            <person name="Jenkins J.W."/>
            <person name="Blaby-Haas C.E."/>
            <person name="Helliwell K.E."/>
            <person name="Chan C."/>
            <person name="Marriage T."/>
            <person name="Bhattacharya D."/>
            <person name="Klein A.S."/>
            <person name="Badis Y."/>
            <person name="Brodie J."/>
            <person name="Cao Y."/>
            <person name="Collen J."/>
            <person name="Dittami S.M."/>
            <person name="Gachon C.M."/>
            <person name="Green B.R."/>
            <person name="Karpowicz S."/>
            <person name="Kim J.W."/>
            <person name="Kudahl U."/>
            <person name="Lin S."/>
            <person name="Michel G."/>
            <person name="Mittag M."/>
            <person name="Olson B.J."/>
            <person name="Pangilinan J."/>
            <person name="Peng Y."/>
            <person name="Qiu H."/>
            <person name="Shu S."/>
            <person name="Singer J.T."/>
            <person name="Smith A.G."/>
            <person name="Sprecher B.N."/>
            <person name="Wagner V."/>
            <person name="Wang W."/>
            <person name="Wang Z.-Y."/>
            <person name="Yan J."/>
            <person name="Yarish C."/>
            <person name="Zoeuner-Riek S."/>
            <person name="Zhuang Y."/>
            <person name="Zou Y."/>
            <person name="Lindquist E.A."/>
            <person name="Grimwood J."/>
            <person name="Barry K."/>
            <person name="Rokhsar D.S."/>
            <person name="Schmutz J."/>
            <person name="Stiller J.W."/>
            <person name="Grossman A.R."/>
            <person name="Prochnik S.E."/>
        </authorList>
    </citation>
    <scope>NUCLEOTIDE SEQUENCE [LARGE SCALE GENOMIC DNA]</scope>
    <source>
        <strain evidence="1">4086291</strain>
    </source>
</reference>
<dbReference type="InterPro" id="IPR027417">
    <property type="entry name" value="P-loop_NTPase"/>
</dbReference>